<dbReference type="InterPro" id="IPR000792">
    <property type="entry name" value="Tscrpt_reg_LuxR_C"/>
</dbReference>
<dbReference type="SUPFAM" id="SSF46894">
    <property type="entry name" value="C-terminal effector domain of the bipartite response regulators"/>
    <property type="match status" value="1"/>
</dbReference>
<evidence type="ECO:0000313" key="9">
    <source>
        <dbReference type="EMBL" id="KXK59360.1"/>
    </source>
</evidence>
<dbReference type="GO" id="GO:0000160">
    <property type="term" value="P:phosphorelay signal transduction system"/>
    <property type="evidence" value="ECO:0007669"/>
    <property type="project" value="InterPro"/>
</dbReference>
<dbReference type="PROSITE" id="PS50110">
    <property type="entry name" value="RESPONSE_REGULATORY"/>
    <property type="match status" value="1"/>
</dbReference>
<dbReference type="Pfam" id="PF00072">
    <property type="entry name" value="Response_reg"/>
    <property type="match status" value="1"/>
</dbReference>
<evidence type="ECO:0000256" key="6">
    <source>
        <dbReference type="SAM" id="MobiDB-lite"/>
    </source>
</evidence>
<dbReference type="GO" id="GO:0006355">
    <property type="term" value="P:regulation of DNA-templated transcription"/>
    <property type="evidence" value="ECO:0007669"/>
    <property type="project" value="InterPro"/>
</dbReference>
<dbReference type="InterPro" id="IPR001789">
    <property type="entry name" value="Sig_transdc_resp-reg_receiver"/>
</dbReference>
<feature type="domain" description="HTH luxR-type" evidence="7">
    <location>
        <begin position="202"/>
        <end position="267"/>
    </location>
</feature>
<dbReference type="AlphaFoldDB" id="A0A136PLK7"/>
<keyword evidence="1 5" id="KW-0597">Phosphoprotein</keyword>
<dbReference type="PRINTS" id="PR00038">
    <property type="entry name" value="HTHLUXR"/>
</dbReference>
<keyword evidence="2" id="KW-0805">Transcription regulation</keyword>
<dbReference type="SMART" id="SM00421">
    <property type="entry name" value="HTH_LUXR"/>
    <property type="match status" value="1"/>
</dbReference>
<dbReference type="Proteomes" id="UP000070620">
    <property type="component" value="Unassembled WGS sequence"/>
</dbReference>
<keyword evidence="3" id="KW-0238">DNA-binding</keyword>
<dbReference type="InterPro" id="IPR016032">
    <property type="entry name" value="Sig_transdc_resp-reg_C-effctor"/>
</dbReference>
<dbReference type="InterPro" id="IPR011006">
    <property type="entry name" value="CheY-like_superfamily"/>
</dbReference>
<evidence type="ECO:0000256" key="5">
    <source>
        <dbReference type="PROSITE-ProRule" id="PRU00169"/>
    </source>
</evidence>
<evidence type="ECO:0000259" key="8">
    <source>
        <dbReference type="PROSITE" id="PS50110"/>
    </source>
</evidence>
<dbReference type="Gene3D" id="1.10.10.10">
    <property type="entry name" value="Winged helix-like DNA-binding domain superfamily/Winged helix DNA-binding domain"/>
    <property type="match status" value="1"/>
</dbReference>
<name>A0A136PLK7_9ACTN</name>
<dbReference type="PANTHER" id="PTHR43214">
    <property type="entry name" value="TWO-COMPONENT RESPONSE REGULATOR"/>
    <property type="match status" value="1"/>
</dbReference>
<dbReference type="Gene3D" id="3.40.50.2300">
    <property type="match status" value="1"/>
</dbReference>
<dbReference type="CDD" id="cd17535">
    <property type="entry name" value="REC_NarL-like"/>
    <property type="match status" value="1"/>
</dbReference>
<dbReference type="EMBL" id="LRQV01000118">
    <property type="protein sequence ID" value="KXK59360.1"/>
    <property type="molecule type" value="Genomic_DNA"/>
</dbReference>
<dbReference type="SMART" id="SM00448">
    <property type="entry name" value="REC"/>
    <property type="match status" value="1"/>
</dbReference>
<evidence type="ECO:0000313" key="10">
    <source>
        <dbReference type="Proteomes" id="UP000070620"/>
    </source>
</evidence>
<protein>
    <submittedName>
        <fullName evidence="9">LuxR family transcriptional regulator</fullName>
    </submittedName>
</protein>
<feature type="domain" description="Response regulatory" evidence="8">
    <location>
        <begin position="21"/>
        <end position="137"/>
    </location>
</feature>
<accession>A0A136PLK7</accession>
<gene>
    <name evidence="9" type="ORF">AWW66_24775</name>
</gene>
<evidence type="ECO:0000256" key="2">
    <source>
        <dbReference type="ARBA" id="ARBA00023015"/>
    </source>
</evidence>
<dbReference type="InterPro" id="IPR039420">
    <property type="entry name" value="WalR-like"/>
</dbReference>
<feature type="modified residue" description="4-aspartylphosphate" evidence="5">
    <location>
        <position position="72"/>
    </location>
</feature>
<dbReference type="PROSITE" id="PS00622">
    <property type="entry name" value="HTH_LUXR_1"/>
    <property type="match status" value="1"/>
</dbReference>
<dbReference type="InterPro" id="IPR058245">
    <property type="entry name" value="NreC/VraR/RcsB-like_REC"/>
</dbReference>
<dbReference type="PROSITE" id="PS50043">
    <property type="entry name" value="HTH_LUXR_2"/>
    <property type="match status" value="1"/>
</dbReference>
<dbReference type="SUPFAM" id="SSF52172">
    <property type="entry name" value="CheY-like"/>
    <property type="match status" value="1"/>
</dbReference>
<evidence type="ECO:0000256" key="1">
    <source>
        <dbReference type="ARBA" id="ARBA00022553"/>
    </source>
</evidence>
<dbReference type="CDD" id="cd06170">
    <property type="entry name" value="LuxR_C_like"/>
    <property type="match status" value="1"/>
</dbReference>
<evidence type="ECO:0000256" key="4">
    <source>
        <dbReference type="ARBA" id="ARBA00023163"/>
    </source>
</evidence>
<organism evidence="9 10">
    <name type="scientific">Micromonospora rosaria</name>
    <dbReference type="NCBI Taxonomy" id="47874"/>
    <lineage>
        <taxon>Bacteria</taxon>
        <taxon>Bacillati</taxon>
        <taxon>Actinomycetota</taxon>
        <taxon>Actinomycetes</taxon>
        <taxon>Micromonosporales</taxon>
        <taxon>Micromonosporaceae</taxon>
        <taxon>Micromonospora</taxon>
    </lineage>
</organism>
<dbReference type="Pfam" id="PF00196">
    <property type="entry name" value="GerE"/>
    <property type="match status" value="1"/>
</dbReference>
<dbReference type="PANTHER" id="PTHR43214:SF24">
    <property type="entry name" value="TRANSCRIPTIONAL REGULATORY PROTEIN NARL-RELATED"/>
    <property type="match status" value="1"/>
</dbReference>
<dbReference type="InterPro" id="IPR036388">
    <property type="entry name" value="WH-like_DNA-bd_sf"/>
</dbReference>
<evidence type="ECO:0000259" key="7">
    <source>
        <dbReference type="PROSITE" id="PS50043"/>
    </source>
</evidence>
<keyword evidence="4" id="KW-0804">Transcription</keyword>
<dbReference type="GO" id="GO:0003677">
    <property type="term" value="F:DNA binding"/>
    <property type="evidence" value="ECO:0007669"/>
    <property type="project" value="UniProtKB-KW"/>
</dbReference>
<sequence length="269" mass="27206">MTGVAGDTAVGPGDVGGRPVRVLIVDDDALVRAGLSMILGGVPDLLVVGEAADGDEVGAAVAAHRPDVVLMDIRMPRVDGLAATEALRALPEPPEVLVLTTFDADDHVLRALRAGAGGFLLKDTPPAEIVRAIRRVAAGEATLSPTVTRTLIQHVTAAHGVTSPGTAPAGAAAPGPGATAGGTATAGGAASAGASMARRDRARRLLAGLTEREREVAVALGQGRTNAEISAELFMSVATVKAYVSRLLTKLDLNNRVQVALLVHDAGLV</sequence>
<reference evidence="9 10" key="1">
    <citation type="submission" date="2016-01" db="EMBL/GenBank/DDBJ databases">
        <title>Whole genome sequence and analysis of Micromonospora rosaria DSM 803, which can produce antibacterial substance rosamicin.</title>
        <authorList>
            <person name="Yang H."/>
            <person name="He X."/>
            <person name="Zhu D."/>
        </authorList>
    </citation>
    <scope>NUCLEOTIDE SEQUENCE [LARGE SCALE GENOMIC DNA]</scope>
    <source>
        <strain evidence="9 10">DSM 803</strain>
    </source>
</reference>
<comment type="caution">
    <text evidence="9">The sequence shown here is derived from an EMBL/GenBank/DDBJ whole genome shotgun (WGS) entry which is preliminary data.</text>
</comment>
<feature type="region of interest" description="Disordered" evidence="6">
    <location>
        <begin position="166"/>
        <end position="193"/>
    </location>
</feature>
<evidence type="ECO:0000256" key="3">
    <source>
        <dbReference type="ARBA" id="ARBA00023125"/>
    </source>
</evidence>
<proteinExistence type="predicted"/>
<keyword evidence="10" id="KW-1185">Reference proteome</keyword>